<evidence type="ECO:0000313" key="2">
    <source>
        <dbReference type="EMBL" id="CAE7522916.1"/>
    </source>
</evidence>
<dbReference type="EMBL" id="CAJNIZ010030324">
    <property type="protein sequence ID" value="CAE7522916.1"/>
    <property type="molecule type" value="Genomic_DNA"/>
</dbReference>
<feature type="coiled-coil region" evidence="1">
    <location>
        <begin position="6"/>
        <end position="40"/>
    </location>
</feature>
<dbReference type="Proteomes" id="UP000649617">
    <property type="component" value="Unassembled WGS sequence"/>
</dbReference>
<accession>A0A812TGQ4</accession>
<dbReference type="AlphaFoldDB" id="A0A812TGQ4"/>
<evidence type="ECO:0000313" key="3">
    <source>
        <dbReference type="Proteomes" id="UP000649617"/>
    </source>
</evidence>
<reference evidence="2" key="1">
    <citation type="submission" date="2021-02" db="EMBL/GenBank/DDBJ databases">
        <authorList>
            <person name="Dougan E. K."/>
            <person name="Rhodes N."/>
            <person name="Thang M."/>
            <person name="Chan C."/>
        </authorList>
    </citation>
    <scope>NUCLEOTIDE SEQUENCE</scope>
</reference>
<keyword evidence="3" id="KW-1185">Reference proteome</keyword>
<evidence type="ECO:0008006" key="4">
    <source>
        <dbReference type="Google" id="ProtNLM"/>
    </source>
</evidence>
<evidence type="ECO:0000256" key="1">
    <source>
        <dbReference type="SAM" id="Coils"/>
    </source>
</evidence>
<name>A0A812TGQ4_SYMPI</name>
<feature type="non-terminal residue" evidence="2">
    <location>
        <position position="172"/>
    </location>
</feature>
<protein>
    <recommendedName>
        <fullName evidence="4">EF-hand domain-containing protein</fullName>
    </recommendedName>
</protein>
<sequence length="172" mass="19611">RDPCFLQSLRDSVALLTFENKRLENSNVKLKTNLEGLKDVDEKFETVHRQLNGEVDAAVELLQALEHHSRVQDVVSALNLFFVSDYENTGSLQPAEAAIFLEGFSQLWLLLPDYDKEDLKDLNSELTFEDFSELLRAVLEDDAKKCRRILDSLCCVAPPDDITYALPPIRKQ</sequence>
<comment type="caution">
    <text evidence="2">The sequence shown here is derived from an EMBL/GenBank/DDBJ whole genome shotgun (WGS) entry which is preliminary data.</text>
</comment>
<keyword evidence="1" id="KW-0175">Coiled coil</keyword>
<feature type="non-terminal residue" evidence="2">
    <location>
        <position position="1"/>
    </location>
</feature>
<organism evidence="2 3">
    <name type="scientific">Symbiodinium pilosum</name>
    <name type="common">Dinoflagellate</name>
    <dbReference type="NCBI Taxonomy" id="2952"/>
    <lineage>
        <taxon>Eukaryota</taxon>
        <taxon>Sar</taxon>
        <taxon>Alveolata</taxon>
        <taxon>Dinophyceae</taxon>
        <taxon>Suessiales</taxon>
        <taxon>Symbiodiniaceae</taxon>
        <taxon>Symbiodinium</taxon>
    </lineage>
</organism>
<gene>
    <name evidence="2" type="ORF">SPIL2461_LOCUS13703</name>
</gene>
<dbReference type="OrthoDB" id="428323at2759"/>
<proteinExistence type="predicted"/>